<dbReference type="SUPFAM" id="SSF51126">
    <property type="entry name" value="Pectin lyase-like"/>
    <property type="match status" value="1"/>
</dbReference>
<dbReference type="EC" id="3.1.1.11" evidence="5"/>
<name>A0AAU1ZVN9_9ACTN</name>
<comment type="pathway">
    <text evidence="5">Glycan metabolism; pectin degradation; 2-dehydro-3-deoxy-D-gluconate from pectin: step 1/5.</text>
</comment>
<comment type="catalytic activity">
    <reaction evidence="5">
        <text>[(1-&gt;4)-alpha-D-galacturonosyl methyl ester](n) + n H2O = [(1-&gt;4)-alpha-D-galacturonosyl](n) + n methanol + n H(+)</text>
        <dbReference type="Rhea" id="RHEA:22380"/>
        <dbReference type="Rhea" id="RHEA-COMP:14570"/>
        <dbReference type="Rhea" id="RHEA-COMP:14573"/>
        <dbReference type="ChEBI" id="CHEBI:15377"/>
        <dbReference type="ChEBI" id="CHEBI:15378"/>
        <dbReference type="ChEBI" id="CHEBI:17790"/>
        <dbReference type="ChEBI" id="CHEBI:140522"/>
        <dbReference type="ChEBI" id="CHEBI:140523"/>
        <dbReference type="EC" id="3.1.1.11"/>
    </reaction>
</comment>
<dbReference type="PANTHER" id="PTHR31321">
    <property type="entry name" value="ACYL-COA THIOESTER HYDROLASE YBHC-RELATED"/>
    <property type="match status" value="1"/>
</dbReference>
<dbReference type="Pfam" id="PF01095">
    <property type="entry name" value="Pectinesterase"/>
    <property type="match status" value="1"/>
</dbReference>
<dbReference type="Gene3D" id="2.160.20.10">
    <property type="entry name" value="Single-stranded right-handed beta-helix, Pectin lyase-like"/>
    <property type="match status" value="1"/>
</dbReference>
<evidence type="ECO:0000256" key="5">
    <source>
        <dbReference type="RuleBase" id="RU000589"/>
    </source>
</evidence>
<proteinExistence type="inferred from homology"/>
<dbReference type="InterPro" id="IPR036041">
    <property type="entry name" value="Ribosome-inact_prot_sf"/>
</dbReference>
<dbReference type="GO" id="GO:0045490">
    <property type="term" value="P:pectin catabolic process"/>
    <property type="evidence" value="ECO:0007669"/>
    <property type="project" value="UniProtKB-UniRule"/>
</dbReference>
<keyword evidence="2 5" id="KW-0378">Hydrolase</keyword>
<dbReference type="GO" id="GO:0017148">
    <property type="term" value="P:negative regulation of translation"/>
    <property type="evidence" value="ECO:0007669"/>
    <property type="project" value="InterPro"/>
</dbReference>
<dbReference type="GO" id="GO:0042545">
    <property type="term" value="P:cell wall modification"/>
    <property type="evidence" value="ECO:0007669"/>
    <property type="project" value="UniProtKB-UniRule"/>
</dbReference>
<dbReference type="Pfam" id="PF00161">
    <property type="entry name" value="RIP"/>
    <property type="match status" value="1"/>
</dbReference>
<dbReference type="InterPro" id="IPR033131">
    <property type="entry name" value="Pectinesterase_Asp_AS"/>
</dbReference>
<dbReference type="GO" id="GO:0030599">
    <property type="term" value="F:pectinesterase activity"/>
    <property type="evidence" value="ECO:0007669"/>
    <property type="project" value="UniProtKB-UniRule"/>
</dbReference>
<sequence>MTSAEQGRPSRRSFLAAATAVSAMAVGGLGLVVAAAPSASATPTANLTWTISSEPELAKMDYARLLNGIRRLVSDDNPQRTTTGRPVLVTDEDGDNEFITVDLEAEDRPELIRLFIRRSDAYIMGWRSATRDGDVAYLSTFFTLDPHVQLPGSIRPGNGVTNANTNTRFENLANYSDLQQQGATRDGMQISPSSLHNAVLTLQGGAQATTRNAAAAILQIIVGIAEASRFRHQAAETATAFGNGLPFTVTARHIEHHNNWSLWSGVLLGAMVAGAVALTPEIEAIGATYQTVVALAAVIMLAHHGGKHTKRGGKKIEGAWLLVAPDGTGDHWTVQDAIDYVPYFDQPYTIFIDEGTYHEFINIPAGKPWMMLEGVSANAADVVITGDRAHGMLKPDGTQWGTQGSAVATFKSIDLRVSNLTIANSFDPAAHPEINPYETQAVALAAMGDRQVYNNVRIIGRQDTVLVKSPVVTDQTRQYFVNSYIEGSIDFIFGNATAVFDRCKIAMRNWVGGTVLAPNTDWRQKYGILITGSEIFTNGVPDNTMYLGRPWHNVQEAWPQAVIRGTKIHSGIKSDHPWTDMVPEYPWSWARFKEYSNSSVYCVDQVCSTSSAPGGSNRPMLTDSEAADYTAQKYLAGSDGWNPVL</sequence>
<organism evidence="7">
    <name type="scientific">Streptomyces sp. NBC_00093</name>
    <dbReference type="NCBI Taxonomy" id="2975649"/>
    <lineage>
        <taxon>Bacteria</taxon>
        <taxon>Bacillati</taxon>
        <taxon>Actinomycetota</taxon>
        <taxon>Actinomycetes</taxon>
        <taxon>Kitasatosporales</taxon>
        <taxon>Streptomycetaceae</taxon>
        <taxon>Streptomyces</taxon>
    </lineage>
</organism>
<comment type="similarity">
    <text evidence="1">Belongs to the pectinesterase family.</text>
</comment>
<dbReference type="Gene3D" id="3.40.420.10">
    <property type="entry name" value="Ricin (A subunit), domain 1"/>
    <property type="match status" value="1"/>
</dbReference>
<protein>
    <recommendedName>
        <fullName evidence="5">Pectinesterase</fullName>
        <ecNumber evidence="5">3.1.1.11</ecNumber>
    </recommendedName>
</protein>
<dbReference type="PROSITE" id="PS00503">
    <property type="entry name" value="PECTINESTERASE_2"/>
    <property type="match status" value="1"/>
</dbReference>
<evidence type="ECO:0000256" key="1">
    <source>
        <dbReference type="ARBA" id="ARBA00008891"/>
    </source>
</evidence>
<gene>
    <name evidence="7" type="ORF">OHA22_08200</name>
</gene>
<dbReference type="EMBL" id="CP108222">
    <property type="protein sequence ID" value="WTT15501.1"/>
    <property type="molecule type" value="Genomic_DNA"/>
</dbReference>
<dbReference type="InterPro" id="IPR011050">
    <property type="entry name" value="Pectin_lyase_fold/virulence"/>
</dbReference>
<dbReference type="AlphaFoldDB" id="A0AAU1ZVN9"/>
<keyword evidence="3 5" id="KW-0063">Aspartyl esterase</keyword>
<evidence type="ECO:0000256" key="4">
    <source>
        <dbReference type="PROSITE-ProRule" id="PRU10040"/>
    </source>
</evidence>
<reference evidence="7" key="1">
    <citation type="submission" date="2022-10" db="EMBL/GenBank/DDBJ databases">
        <title>The complete genomes of actinobacterial strains from the NBC collection.</title>
        <authorList>
            <person name="Joergensen T.S."/>
            <person name="Alvarez Arevalo M."/>
            <person name="Sterndorff E.B."/>
            <person name="Faurdal D."/>
            <person name="Vuksanovic O."/>
            <person name="Mourched A.-S."/>
            <person name="Charusanti P."/>
            <person name="Shaw S."/>
            <person name="Blin K."/>
            <person name="Weber T."/>
        </authorList>
    </citation>
    <scope>NUCLEOTIDE SEQUENCE</scope>
    <source>
        <strain evidence="7">NBC_00093</strain>
    </source>
</reference>
<evidence type="ECO:0000256" key="2">
    <source>
        <dbReference type="ARBA" id="ARBA00022801"/>
    </source>
</evidence>
<dbReference type="GO" id="GO:0030598">
    <property type="term" value="F:rRNA N-glycosylase activity"/>
    <property type="evidence" value="ECO:0007669"/>
    <property type="project" value="InterPro"/>
</dbReference>
<dbReference type="PROSITE" id="PS51318">
    <property type="entry name" value="TAT"/>
    <property type="match status" value="1"/>
</dbReference>
<evidence type="ECO:0000313" key="7">
    <source>
        <dbReference type="EMBL" id="WTT15501.1"/>
    </source>
</evidence>
<feature type="domain" description="Pectinesterase catalytic" evidence="6">
    <location>
        <begin position="322"/>
        <end position="637"/>
    </location>
</feature>
<dbReference type="InterPro" id="IPR016138">
    <property type="entry name" value="Ribosome_inactivat_prot_sub1"/>
</dbReference>
<accession>A0AAU1ZVN9</accession>
<dbReference type="InterPro" id="IPR000070">
    <property type="entry name" value="Pectinesterase_cat"/>
</dbReference>
<evidence type="ECO:0000256" key="3">
    <source>
        <dbReference type="ARBA" id="ARBA00023085"/>
    </source>
</evidence>
<dbReference type="InterPro" id="IPR006311">
    <property type="entry name" value="TAT_signal"/>
</dbReference>
<dbReference type="PANTHER" id="PTHR31321:SF57">
    <property type="entry name" value="PECTINESTERASE 53-RELATED"/>
    <property type="match status" value="1"/>
</dbReference>
<dbReference type="GO" id="GO:0009279">
    <property type="term" value="C:cell outer membrane"/>
    <property type="evidence" value="ECO:0007669"/>
    <property type="project" value="TreeGrafter"/>
</dbReference>
<evidence type="ECO:0000259" key="6">
    <source>
        <dbReference type="Pfam" id="PF01095"/>
    </source>
</evidence>
<feature type="active site" evidence="4">
    <location>
        <position position="490"/>
    </location>
</feature>
<dbReference type="InterPro" id="IPR001574">
    <property type="entry name" value="Ribosome_inactivat_prot"/>
</dbReference>
<dbReference type="SUPFAM" id="SSF56371">
    <property type="entry name" value="Ribosome inactivating proteins (RIP)"/>
    <property type="match status" value="1"/>
</dbReference>
<dbReference type="InterPro" id="IPR012334">
    <property type="entry name" value="Pectin_lyas_fold"/>
</dbReference>